<reference evidence="1 2" key="1">
    <citation type="submission" date="2020-05" db="EMBL/GenBank/DDBJ databases">
        <title>Hymenobacter terrestris sp. nov. and Hymenobacter lapidiphilus sp. nov., isolated from regoliths in Antarctica.</title>
        <authorList>
            <person name="Sedlacek I."/>
            <person name="Pantucek R."/>
            <person name="Zeman M."/>
            <person name="Holochova P."/>
            <person name="Kralova S."/>
            <person name="Stankova E."/>
            <person name="Sedo O."/>
            <person name="Micenkova L."/>
            <person name="Svec P."/>
            <person name="Gupta V."/>
            <person name="Sood U."/>
            <person name="Korpole U.S."/>
            <person name="Lal R."/>
        </authorList>
    </citation>
    <scope>NUCLEOTIDE SEQUENCE [LARGE SCALE GENOMIC DNA]</scope>
    <source>
        <strain evidence="1 2">P5342</strain>
    </source>
</reference>
<comment type="caution">
    <text evidence="1">The sequence shown here is derived from an EMBL/GenBank/DDBJ whole genome shotgun (WGS) entry which is preliminary data.</text>
</comment>
<dbReference type="AlphaFoldDB" id="A0A7Y7PNW4"/>
<proteinExistence type="predicted"/>
<dbReference type="Proteomes" id="UP000565521">
    <property type="component" value="Unassembled WGS sequence"/>
</dbReference>
<accession>A0A7Y7PNW4</accession>
<sequence>MLLLPLPRRHRRPLLLPPGLLALAWLLWLGCMAVPQVRGVGLQHVMEVNFLPLDPKLDLPAEYRTGDYNLPYSSPATIAAFRPWQIFAVTGNLFEDYFALRNAQAVFHHLQVDPNHDRGLQVHFSRRASYSSLVQLLDWCNVYSMKKYWVDLRHEPTAFYTFTTKSKPIKKLLPPSPLNLIMCASVVEINNDRESPSWLEAQLQLWNSDWRNSVLLLLLLGAASAYRLGWGWEAH</sequence>
<name>A0A7Y7PNW4_9BACT</name>
<evidence type="ECO:0000313" key="1">
    <source>
        <dbReference type="EMBL" id="NVO31293.1"/>
    </source>
</evidence>
<dbReference type="RefSeq" id="WP_176908202.1">
    <property type="nucleotide sequence ID" value="NZ_JABKAU010000012.1"/>
</dbReference>
<dbReference type="EMBL" id="JABKAU010000012">
    <property type="protein sequence ID" value="NVO31293.1"/>
    <property type="molecule type" value="Genomic_DNA"/>
</dbReference>
<gene>
    <name evidence="1" type="ORF">HW554_08750</name>
</gene>
<evidence type="ECO:0000313" key="2">
    <source>
        <dbReference type="Proteomes" id="UP000565521"/>
    </source>
</evidence>
<keyword evidence="2" id="KW-1185">Reference proteome</keyword>
<protein>
    <submittedName>
        <fullName evidence="1">Uncharacterized protein</fullName>
    </submittedName>
</protein>
<organism evidence="1 2">
    <name type="scientific">Hymenobacter lapidiphilus</name>
    <dbReference type="NCBI Taxonomy" id="2608003"/>
    <lineage>
        <taxon>Bacteria</taxon>
        <taxon>Pseudomonadati</taxon>
        <taxon>Bacteroidota</taxon>
        <taxon>Cytophagia</taxon>
        <taxon>Cytophagales</taxon>
        <taxon>Hymenobacteraceae</taxon>
        <taxon>Hymenobacter</taxon>
    </lineage>
</organism>